<evidence type="ECO:0000313" key="2">
    <source>
        <dbReference type="Proteomes" id="UP001138709"/>
    </source>
</evidence>
<reference evidence="1" key="1">
    <citation type="submission" date="2020-01" db="EMBL/GenBank/DDBJ databases">
        <authorList>
            <person name="Rat A."/>
        </authorList>
    </citation>
    <scope>NUCLEOTIDE SEQUENCE</scope>
    <source>
        <strain evidence="1">LMG 31228</strain>
    </source>
</reference>
<proteinExistence type="predicted"/>
<dbReference type="InterPro" id="IPR029032">
    <property type="entry name" value="AhpD-like"/>
</dbReference>
<dbReference type="EMBL" id="JAAEDL010000014">
    <property type="protein sequence ID" value="MBR0681867.1"/>
    <property type="molecule type" value="Genomic_DNA"/>
</dbReference>
<evidence type="ECO:0000313" key="1">
    <source>
        <dbReference type="EMBL" id="MBR0681867.1"/>
    </source>
</evidence>
<accession>A0A9X9XDT1</accession>
<sequence length="199" mass="20508">MTAPDTDLIDTLVGIAPGSPLGAARARRPAARTHAEASYRALLLPAEPGDVSIAERFAVAAYVVGLHRAEGTCAHYTAGLLEHGGPALGKAVALAVAETLAEGPKGSFPPGPLSVEDTPAPVFALSAPVAAALGKRLEAAFAHAHFLVFHPRDAAAERFRPLIEAGWTTDAIVTLSQLVSFLAFQIRVVAGLRVLAATP</sequence>
<dbReference type="AlphaFoldDB" id="A0A9X9XDT1"/>
<dbReference type="SUPFAM" id="SSF69118">
    <property type="entry name" value="AhpD-like"/>
    <property type="match status" value="1"/>
</dbReference>
<dbReference type="RefSeq" id="WP_211847386.1">
    <property type="nucleotide sequence ID" value="NZ_JAAEDL010000014.1"/>
</dbReference>
<dbReference type="InterPro" id="IPR023982">
    <property type="entry name" value="CHP04029_CMD-like"/>
</dbReference>
<dbReference type="Gene3D" id="1.20.1290.10">
    <property type="entry name" value="AhpD-like"/>
    <property type="match status" value="1"/>
</dbReference>
<protein>
    <submittedName>
        <fullName evidence="1">CMD domain protein</fullName>
    </submittedName>
</protein>
<dbReference type="NCBIfam" id="TIGR04029">
    <property type="entry name" value="CMD_Avi_7170"/>
    <property type="match status" value="1"/>
</dbReference>
<reference evidence="1" key="2">
    <citation type="journal article" date="2021" name="Syst. Appl. Microbiol.">
        <title>Roseomonas hellenica sp. nov., isolated from roots of wild-growing Alkanna tinctoria.</title>
        <authorList>
            <person name="Rat A."/>
            <person name="Naranjo H.D."/>
            <person name="Lebbe L."/>
            <person name="Cnockaert M."/>
            <person name="Krigas N."/>
            <person name="Grigoriadou K."/>
            <person name="Maloupa E."/>
            <person name="Willems A."/>
        </authorList>
    </citation>
    <scope>NUCLEOTIDE SEQUENCE</scope>
    <source>
        <strain evidence="1">LMG 31228</strain>
    </source>
</reference>
<organism evidence="1 2">
    <name type="scientific">Neoroseomonas eburnea</name>
    <dbReference type="NCBI Taxonomy" id="1346889"/>
    <lineage>
        <taxon>Bacteria</taxon>
        <taxon>Pseudomonadati</taxon>
        <taxon>Pseudomonadota</taxon>
        <taxon>Alphaproteobacteria</taxon>
        <taxon>Acetobacterales</taxon>
        <taxon>Acetobacteraceae</taxon>
        <taxon>Neoroseomonas</taxon>
    </lineage>
</organism>
<gene>
    <name evidence="1" type="ORF">GXW74_15340</name>
</gene>
<name>A0A9X9XDT1_9PROT</name>
<keyword evidence="2" id="KW-1185">Reference proteome</keyword>
<comment type="caution">
    <text evidence="1">The sequence shown here is derived from an EMBL/GenBank/DDBJ whole genome shotgun (WGS) entry which is preliminary data.</text>
</comment>
<dbReference type="Proteomes" id="UP001138709">
    <property type="component" value="Unassembled WGS sequence"/>
</dbReference>